<comment type="caution">
    <text evidence="3">The sequence shown here is derived from an EMBL/GenBank/DDBJ whole genome shotgun (WGS) entry which is preliminary data.</text>
</comment>
<reference evidence="3 4" key="1">
    <citation type="journal article" date="2019" name="Sci. Rep.">
        <title>Comparative genomics of chytrid fungi reveal insights into the obligate biotrophic and pathogenic lifestyle of Synchytrium endobioticum.</title>
        <authorList>
            <person name="van de Vossenberg B.T.L.H."/>
            <person name="Warris S."/>
            <person name="Nguyen H.D.T."/>
            <person name="van Gent-Pelzer M.P.E."/>
            <person name="Joly D.L."/>
            <person name="van de Geest H.C."/>
            <person name="Bonants P.J.M."/>
            <person name="Smith D.S."/>
            <person name="Levesque C.A."/>
            <person name="van der Lee T.A.J."/>
        </authorList>
    </citation>
    <scope>NUCLEOTIDE SEQUENCE [LARGE SCALE GENOMIC DNA]</scope>
    <source>
        <strain evidence="3 4">JEL517</strain>
    </source>
</reference>
<feature type="signal peptide" evidence="2">
    <location>
        <begin position="1"/>
        <end position="27"/>
    </location>
</feature>
<evidence type="ECO:0000313" key="3">
    <source>
        <dbReference type="EMBL" id="TPX32003.1"/>
    </source>
</evidence>
<gene>
    <name evidence="3" type="ORF">SmJEL517_g04820</name>
</gene>
<dbReference type="Gene3D" id="2.40.40.10">
    <property type="entry name" value="RlpA-like domain"/>
    <property type="match status" value="1"/>
</dbReference>
<evidence type="ECO:0000256" key="2">
    <source>
        <dbReference type="SAM" id="SignalP"/>
    </source>
</evidence>
<feature type="compositionally biased region" description="Low complexity" evidence="1">
    <location>
        <begin position="47"/>
        <end position="63"/>
    </location>
</feature>
<protein>
    <recommendedName>
        <fullName evidence="5">RlpA-like protein double-psi beta-barrel domain-containing protein</fullName>
    </recommendedName>
</protein>
<sequence>MASFLHTKKSLVFIFLAVLILCGQVNAQRRRRQSADRSPDPSPDPSAAPSRRFRPSPSSQISPVEASPQPSIRPSAQPSINPSPRASIRASAQPSMTPSPPAQSSLPSIVPSVGPSMVSNSRTSTPPSKPTGLTSAQIASNPSAKYIPIAGMATFFTDTETLCLGNGPIPQYAVALNGATGMWVTDYDPKFCGMCVLVWTAKGSFKAVVVDVCDPINCDYNNAAYLDIWGETAFAILGNVIDGIIPITWEWVTC</sequence>
<evidence type="ECO:0008006" key="5">
    <source>
        <dbReference type="Google" id="ProtNLM"/>
    </source>
</evidence>
<organism evidence="3 4">
    <name type="scientific">Synchytrium microbalum</name>
    <dbReference type="NCBI Taxonomy" id="1806994"/>
    <lineage>
        <taxon>Eukaryota</taxon>
        <taxon>Fungi</taxon>
        <taxon>Fungi incertae sedis</taxon>
        <taxon>Chytridiomycota</taxon>
        <taxon>Chytridiomycota incertae sedis</taxon>
        <taxon>Chytridiomycetes</taxon>
        <taxon>Synchytriales</taxon>
        <taxon>Synchytriaceae</taxon>
        <taxon>Synchytrium</taxon>
    </lineage>
</organism>
<keyword evidence="2" id="KW-0732">Signal</keyword>
<keyword evidence="4" id="KW-1185">Reference proteome</keyword>
<feature type="compositionally biased region" description="Polar residues" evidence="1">
    <location>
        <begin position="117"/>
        <end position="136"/>
    </location>
</feature>
<feature type="region of interest" description="Disordered" evidence="1">
    <location>
        <begin position="30"/>
        <end position="136"/>
    </location>
</feature>
<dbReference type="STRING" id="1806994.A0A507C3B3"/>
<dbReference type="OrthoDB" id="406505at2759"/>
<proteinExistence type="predicted"/>
<dbReference type="InterPro" id="IPR036908">
    <property type="entry name" value="RlpA-like_sf"/>
</dbReference>
<name>A0A507C3B3_9FUNG</name>
<accession>A0A507C3B3</accession>
<evidence type="ECO:0000313" key="4">
    <source>
        <dbReference type="Proteomes" id="UP000319731"/>
    </source>
</evidence>
<dbReference type="AlphaFoldDB" id="A0A507C3B3"/>
<dbReference type="RefSeq" id="XP_031023299.1">
    <property type="nucleotide sequence ID" value="XM_031170748.1"/>
</dbReference>
<feature type="chain" id="PRO_5021241578" description="RlpA-like protein double-psi beta-barrel domain-containing protein" evidence="2">
    <location>
        <begin position="28"/>
        <end position="254"/>
    </location>
</feature>
<dbReference type="GeneID" id="42006045"/>
<dbReference type="Proteomes" id="UP000319731">
    <property type="component" value="Unassembled WGS sequence"/>
</dbReference>
<dbReference type="EMBL" id="QEAO01000036">
    <property type="protein sequence ID" value="TPX32003.1"/>
    <property type="molecule type" value="Genomic_DNA"/>
</dbReference>
<feature type="compositionally biased region" description="Polar residues" evidence="1">
    <location>
        <begin position="68"/>
        <end position="107"/>
    </location>
</feature>
<dbReference type="SUPFAM" id="SSF50685">
    <property type="entry name" value="Barwin-like endoglucanases"/>
    <property type="match status" value="1"/>
</dbReference>
<evidence type="ECO:0000256" key="1">
    <source>
        <dbReference type="SAM" id="MobiDB-lite"/>
    </source>
</evidence>